<dbReference type="InterPro" id="IPR011990">
    <property type="entry name" value="TPR-like_helical_dom_sf"/>
</dbReference>
<dbReference type="GO" id="GO:0055087">
    <property type="term" value="C:Ski complex"/>
    <property type="evidence" value="ECO:0007669"/>
    <property type="project" value="InterPro"/>
</dbReference>
<dbReference type="GO" id="GO:0006401">
    <property type="term" value="P:RNA catabolic process"/>
    <property type="evidence" value="ECO:0007669"/>
    <property type="project" value="InterPro"/>
</dbReference>
<feature type="repeat" description="TPR" evidence="3">
    <location>
        <begin position="498"/>
        <end position="531"/>
    </location>
</feature>
<feature type="repeat" description="TPR" evidence="3">
    <location>
        <begin position="85"/>
        <end position="118"/>
    </location>
</feature>
<evidence type="ECO:0000256" key="2">
    <source>
        <dbReference type="ARBA" id="ARBA00022803"/>
    </source>
</evidence>
<keyword evidence="1" id="KW-0677">Repeat</keyword>
<evidence type="ECO:0000256" key="3">
    <source>
        <dbReference type="PROSITE-ProRule" id="PRU00339"/>
    </source>
</evidence>
<reference evidence="4" key="1">
    <citation type="submission" date="2021-03" db="EMBL/GenBank/DDBJ databases">
        <authorList>
            <person name="Bekaert M."/>
        </authorList>
    </citation>
    <scope>NUCLEOTIDE SEQUENCE</scope>
</reference>
<dbReference type="InterPro" id="IPR039226">
    <property type="entry name" value="Ski3/TTC37"/>
</dbReference>
<feature type="repeat" description="TPR" evidence="3">
    <location>
        <begin position="379"/>
        <end position="412"/>
    </location>
</feature>
<keyword evidence="2 3" id="KW-0802">TPR repeat</keyword>
<dbReference type="PROSITE" id="PS50005">
    <property type="entry name" value="TPR"/>
    <property type="match status" value="4"/>
</dbReference>
<protein>
    <submittedName>
        <fullName evidence="4">SKI3</fullName>
    </submittedName>
</protein>
<organism evidence="4 5">
    <name type="scientific">Mytilus edulis</name>
    <name type="common">Blue mussel</name>
    <dbReference type="NCBI Taxonomy" id="6550"/>
    <lineage>
        <taxon>Eukaryota</taxon>
        <taxon>Metazoa</taxon>
        <taxon>Spiralia</taxon>
        <taxon>Lophotrochozoa</taxon>
        <taxon>Mollusca</taxon>
        <taxon>Bivalvia</taxon>
        <taxon>Autobranchia</taxon>
        <taxon>Pteriomorphia</taxon>
        <taxon>Mytilida</taxon>
        <taxon>Mytiloidea</taxon>
        <taxon>Mytilidae</taxon>
        <taxon>Mytilinae</taxon>
        <taxon>Mytilus</taxon>
    </lineage>
</organism>
<dbReference type="PANTHER" id="PTHR15704:SF7">
    <property type="entry name" value="SUPERKILLER COMPLEX PROTEIN 3"/>
    <property type="match status" value="1"/>
</dbReference>
<dbReference type="OrthoDB" id="421075at2759"/>
<name>A0A8S3UJ92_MYTED</name>
<comment type="caution">
    <text evidence="4">The sequence shown here is derived from an EMBL/GenBank/DDBJ whole genome shotgun (WGS) entry which is preliminary data.</text>
</comment>
<proteinExistence type="predicted"/>
<evidence type="ECO:0000313" key="5">
    <source>
        <dbReference type="Proteomes" id="UP000683360"/>
    </source>
</evidence>
<evidence type="ECO:0000256" key="1">
    <source>
        <dbReference type="ARBA" id="ARBA00022737"/>
    </source>
</evidence>
<accession>A0A8S3UJ92</accession>
<dbReference type="SMART" id="SM00028">
    <property type="entry name" value="TPR"/>
    <property type="match status" value="8"/>
</dbReference>
<dbReference type="SUPFAM" id="SSF48452">
    <property type="entry name" value="TPR-like"/>
    <property type="match status" value="2"/>
</dbReference>
<feature type="repeat" description="TPR" evidence="3">
    <location>
        <begin position="119"/>
        <end position="152"/>
    </location>
</feature>
<dbReference type="SUPFAM" id="SSF81901">
    <property type="entry name" value="HCP-like"/>
    <property type="match status" value="1"/>
</dbReference>
<dbReference type="Proteomes" id="UP000683360">
    <property type="component" value="Unassembled WGS sequence"/>
</dbReference>
<dbReference type="Pfam" id="PF13432">
    <property type="entry name" value="TPR_16"/>
    <property type="match status" value="2"/>
</dbReference>
<keyword evidence="5" id="KW-1185">Reference proteome</keyword>
<dbReference type="EMBL" id="CAJPWZ010002721">
    <property type="protein sequence ID" value="CAG2243940.1"/>
    <property type="molecule type" value="Genomic_DNA"/>
</dbReference>
<dbReference type="Gene3D" id="1.25.40.10">
    <property type="entry name" value="Tetratricopeptide repeat domain"/>
    <property type="match status" value="4"/>
</dbReference>
<gene>
    <name evidence="4" type="ORF">MEDL_56065</name>
</gene>
<dbReference type="AlphaFoldDB" id="A0A8S3UJ92"/>
<dbReference type="PANTHER" id="PTHR15704">
    <property type="entry name" value="SUPERKILLER 3 PROTEIN-RELATED"/>
    <property type="match status" value="1"/>
</dbReference>
<dbReference type="InterPro" id="IPR019734">
    <property type="entry name" value="TPR_rpt"/>
</dbReference>
<sequence length="817" mass="90901">MSLLKSAKLDPYNSDTFLYLGHFSLNVQHDETRARKCYQKAFDLDTRCDEAGAALCDLLNSADQEEEAYKLLLSVTSKASAGCGKWAWLRLGLYQVKHDSANSAVTSFQAALRGDPKDNHVWECLAEAYYHRGSYTAALKAFTKASELDPDSIYCLYHIAAIKQTLGMFTEAIDEFKLILSRDPEYVPALKGIGETYLLLANHHLELFFNGKARDDCQAALVYLTRAATHRPDLSCLWKFMGDACTITHHMAKETFSMEVPKKLLEKSDQESTVLSMIQTLELGARCYGRALKILPECASLWHDLGFNLFHQSQNCPSESMTTVAGKSVNSLKKALSLDSSNHLHWNALGVVASSKGVNNPTLAQHCFIQSIKAEASNHIAWTNLATLYLTNENIHLAHEAFKMAQRLEPTYVAAWIGQALIAETVGDEDAMDLFRHTTELATHVEGASGYGSLVCAMLQDESKHNTDLYQYSIKQMAAIPAASTGLGKYLDRIKTNATAYNMYGLLLEQQGLFRSAVQAFKSAIDLSSCKEPAKVRMNLARVLCQLQQYDEAMVQYDKIDMPTTFNDLCSLGYACYKSGKYKESYQAYQEASELATGDKEKSHVLTALGMVAYKFGDLDGAKAVLLQSSQLTPASVNGLKSLCALGITLSDSTLTMAVLQELFSHGDTDVDVSHLMTISHCLLENNHKGAKTYIQQCIHKNPIQSSLWKLLSRLLFRNFPESSASAAASCAECAYRLNPLMHNIQNMVTANLLRSTTTDSSKLLKSAVKALHINPDIQENWRNLVKSLDRQCEKENVQCWTDIRDSYNQWMSKTEE</sequence>
<evidence type="ECO:0000313" key="4">
    <source>
        <dbReference type="EMBL" id="CAG2243940.1"/>
    </source>
</evidence>